<sequence>MIPTRIVILLLLMKWWGSYIVQRFKLTGVAGTGHQVHSWKLETYLTSESTDIGFVAQSVAR</sequence>
<dbReference type="HOGENOM" id="CLU_2914663_0_0_11"/>
<dbReference type="AlphaFoldDB" id="Q8FT64"/>
<organism evidence="1 2">
    <name type="scientific">Corynebacterium efficiens (strain DSM 44549 / YS-314 / AJ 12310 / JCM 11189 / NBRC 100395)</name>
    <dbReference type="NCBI Taxonomy" id="196164"/>
    <lineage>
        <taxon>Bacteria</taxon>
        <taxon>Bacillati</taxon>
        <taxon>Actinomycetota</taxon>
        <taxon>Actinomycetes</taxon>
        <taxon>Mycobacteriales</taxon>
        <taxon>Corynebacteriaceae</taxon>
        <taxon>Corynebacterium</taxon>
    </lineage>
</organism>
<accession>Q8FT64</accession>
<name>Q8FT64_COREF</name>
<evidence type="ECO:0000313" key="1">
    <source>
        <dbReference type="EMBL" id="BAC18517.1"/>
    </source>
</evidence>
<keyword evidence="2" id="KW-1185">Reference proteome</keyword>
<reference evidence="1 2" key="1">
    <citation type="journal article" date="2003" name="Genome Res.">
        <title>Comparative complete genome sequence analysis of the amino acid replacements responsible for the thermostability of Corynebacterium efficiens.</title>
        <authorList>
            <person name="Nishio Y."/>
            <person name="Nakamura Y."/>
            <person name="Kawarabayasi Y."/>
            <person name="Usuda Y."/>
            <person name="Kimura E."/>
            <person name="Sugimoto S."/>
            <person name="Matsui K."/>
            <person name="Yamagishi A."/>
            <person name="Kikuchi H."/>
            <person name="Ikeo K."/>
            <person name="Gojobori T."/>
        </authorList>
    </citation>
    <scope>NUCLEOTIDE SEQUENCE [LARGE SCALE GENOMIC DNA]</scope>
    <source>
        <strain evidence="2">DSM 44549 / YS-314 / AJ 12310 / JCM 11189 / NBRC 100395</strain>
    </source>
</reference>
<dbReference type="EMBL" id="BA000035">
    <property type="protein sequence ID" value="BAC18517.1"/>
    <property type="molecule type" value="Genomic_DNA"/>
</dbReference>
<protein>
    <submittedName>
        <fullName evidence="1">Uncharacterized protein</fullName>
    </submittedName>
</protein>
<dbReference type="Proteomes" id="UP000001409">
    <property type="component" value="Chromosome"/>
</dbReference>
<dbReference type="KEGG" id="cef:CE1707"/>
<proteinExistence type="predicted"/>
<evidence type="ECO:0000313" key="2">
    <source>
        <dbReference type="Proteomes" id="UP000001409"/>
    </source>
</evidence>